<feature type="compositionally biased region" description="Basic and acidic residues" evidence="1">
    <location>
        <begin position="74"/>
        <end position="85"/>
    </location>
</feature>
<organism evidence="3">
    <name type="scientific">Cladocopium goreaui</name>
    <dbReference type="NCBI Taxonomy" id="2562237"/>
    <lineage>
        <taxon>Eukaryota</taxon>
        <taxon>Sar</taxon>
        <taxon>Alveolata</taxon>
        <taxon>Dinophyceae</taxon>
        <taxon>Suessiales</taxon>
        <taxon>Symbiodiniaceae</taxon>
        <taxon>Cladocopium</taxon>
    </lineage>
</organism>
<feature type="region of interest" description="Disordered" evidence="1">
    <location>
        <begin position="61"/>
        <end position="109"/>
    </location>
</feature>
<dbReference type="EMBL" id="CAMXCT020001524">
    <property type="protein sequence ID" value="CAL1144243.1"/>
    <property type="molecule type" value="Genomic_DNA"/>
</dbReference>
<reference evidence="3" key="1">
    <citation type="submission" date="2022-10" db="EMBL/GenBank/DDBJ databases">
        <authorList>
            <person name="Chen Y."/>
            <person name="Dougan E. K."/>
            <person name="Chan C."/>
            <person name="Rhodes N."/>
            <person name="Thang M."/>
        </authorList>
    </citation>
    <scope>NUCLEOTIDE SEQUENCE</scope>
</reference>
<accession>A0A9P1CH27</accession>
<evidence type="ECO:0000313" key="2">
    <source>
        <dbReference type="EMBL" id="CAI3990857.1"/>
    </source>
</evidence>
<dbReference type="EMBL" id="CAMXCT020001524">
    <property type="protein sequence ID" value="CAL1144232.1"/>
    <property type="molecule type" value="Genomic_DNA"/>
</dbReference>
<dbReference type="Proteomes" id="UP001152797">
    <property type="component" value="Unassembled WGS sequence"/>
</dbReference>
<dbReference type="EMBL" id="CAMXCT010001524">
    <property type="protein sequence ID" value="CAI3990868.1"/>
    <property type="molecule type" value="Genomic_DNA"/>
</dbReference>
<dbReference type="EMBL" id="CAMXCT010001524">
    <property type="protein sequence ID" value="CAI3990857.1"/>
    <property type="molecule type" value="Genomic_DNA"/>
</dbReference>
<gene>
    <name evidence="2" type="ORF">C1SCF055_LOCUS17809</name>
    <name evidence="3" type="ORF">C1SCF055_LOCUS17820</name>
</gene>
<name>A0A9P1CH27_9DINO</name>
<evidence type="ECO:0000256" key="1">
    <source>
        <dbReference type="SAM" id="MobiDB-lite"/>
    </source>
</evidence>
<reference evidence="4 5" key="2">
    <citation type="submission" date="2024-05" db="EMBL/GenBank/DDBJ databases">
        <authorList>
            <person name="Chen Y."/>
            <person name="Shah S."/>
            <person name="Dougan E. K."/>
            <person name="Thang M."/>
            <person name="Chan C."/>
        </authorList>
    </citation>
    <scope>NUCLEOTIDE SEQUENCE [LARGE SCALE GENOMIC DNA]</scope>
</reference>
<comment type="caution">
    <text evidence="3">The sequence shown here is derived from an EMBL/GenBank/DDBJ whole genome shotgun (WGS) entry which is preliminary data.</text>
</comment>
<evidence type="ECO:0000313" key="4">
    <source>
        <dbReference type="EMBL" id="CAL4778169.1"/>
    </source>
</evidence>
<proteinExistence type="predicted"/>
<dbReference type="EMBL" id="CAMXCT030001524">
    <property type="protein sequence ID" value="CAL4778180.1"/>
    <property type="molecule type" value="Genomic_DNA"/>
</dbReference>
<dbReference type="AlphaFoldDB" id="A0A9P1CH27"/>
<evidence type="ECO:0000313" key="3">
    <source>
        <dbReference type="EMBL" id="CAI3990868.1"/>
    </source>
</evidence>
<dbReference type="EMBL" id="CAMXCT030001524">
    <property type="protein sequence ID" value="CAL4778169.1"/>
    <property type="molecule type" value="Genomic_DNA"/>
</dbReference>
<protein>
    <submittedName>
        <fullName evidence="3">Uncharacterized protein</fullName>
    </submittedName>
</protein>
<sequence>MTKEPVKGFRAVSLQQVMNADREMWMQAAQNSRGKTLTDPTRPLDEILEKAFNAPETSYHLLPLPVSSTGNGKTESKTEPEEIPPKRPFSGAKGGTPAKKGKGKGIDLPQGCSPETGSGQRICFQFNRVVSAKLATELVAEEMQRRHYSVSQAFLQGDILPLVKHLAFAGRFRRPDLQHTSCMILGKGNHGTLTLESGCTVPERANVVSDYLAGVASRSAQQAVLADEDAMPFDVEVPAPYWLAPESGAIQSYTSLNKHNLRLQKLASSLHILIMPKTNSQQLHT</sequence>
<evidence type="ECO:0000313" key="5">
    <source>
        <dbReference type="Proteomes" id="UP001152797"/>
    </source>
</evidence>
<keyword evidence="5" id="KW-1185">Reference proteome</keyword>